<comment type="caution">
    <text evidence="2">The sequence shown here is derived from an EMBL/GenBank/DDBJ whole genome shotgun (WGS) entry which is preliminary data.</text>
</comment>
<evidence type="ECO:0000256" key="1">
    <source>
        <dbReference type="SAM" id="Phobius"/>
    </source>
</evidence>
<accession>D4DFZ7</accession>
<dbReference type="KEGG" id="tve:TRV_06099"/>
<dbReference type="RefSeq" id="XP_003019811.1">
    <property type="nucleotide sequence ID" value="XM_003019765.1"/>
</dbReference>
<reference evidence="3" key="1">
    <citation type="journal article" date="2011" name="Genome Biol.">
        <title>Comparative and functional genomics provide insights into the pathogenicity of dermatophytic fungi.</title>
        <authorList>
            <person name="Burmester A."/>
            <person name="Shelest E."/>
            <person name="Gloeckner G."/>
            <person name="Heddergott C."/>
            <person name="Schindler S."/>
            <person name="Staib P."/>
            <person name="Heidel A."/>
            <person name="Felder M."/>
            <person name="Petzold A."/>
            <person name="Szafranski K."/>
            <person name="Feuermann M."/>
            <person name="Pedruzzi I."/>
            <person name="Priebe S."/>
            <person name="Groth M."/>
            <person name="Winkler R."/>
            <person name="Li W."/>
            <person name="Kniemeyer O."/>
            <person name="Schroeckh V."/>
            <person name="Hertweck C."/>
            <person name="Hube B."/>
            <person name="White T.C."/>
            <person name="Platzer M."/>
            <person name="Guthke R."/>
            <person name="Heitman J."/>
            <person name="Woestemeyer J."/>
            <person name="Zipfel P.F."/>
            <person name="Monod M."/>
            <person name="Brakhage A.A."/>
        </authorList>
    </citation>
    <scope>NUCLEOTIDE SEQUENCE [LARGE SCALE GENOMIC DNA]</scope>
    <source>
        <strain evidence="3">HKI 0517</strain>
    </source>
</reference>
<keyword evidence="1" id="KW-0472">Membrane</keyword>
<proteinExistence type="predicted"/>
<sequence>MAAIAYGCYWHSIKTGWQSIPFNTLSCIRLDLSLYLLSFFHLQAASLLLSWSHLLLIFIFPRHVTRMSLLSILGKEKKKMMMARALSCPLLVFSSASLSSSSPVMPFVNFTP</sequence>
<dbReference type="AlphaFoldDB" id="D4DFZ7"/>
<name>D4DFZ7_TRIVH</name>
<feature type="transmembrane region" description="Helical" evidence="1">
    <location>
        <begin position="39"/>
        <end position="60"/>
    </location>
</feature>
<gene>
    <name evidence="2" type="ORF">TRV_06099</name>
</gene>
<evidence type="ECO:0000313" key="3">
    <source>
        <dbReference type="Proteomes" id="UP000008383"/>
    </source>
</evidence>
<protein>
    <submittedName>
        <fullName evidence="2">Uncharacterized protein</fullName>
    </submittedName>
</protein>
<feature type="transmembrane region" description="Helical" evidence="1">
    <location>
        <begin position="81"/>
        <end position="100"/>
    </location>
</feature>
<organism evidence="2 3">
    <name type="scientific">Trichophyton verrucosum (strain HKI 0517)</name>
    <dbReference type="NCBI Taxonomy" id="663202"/>
    <lineage>
        <taxon>Eukaryota</taxon>
        <taxon>Fungi</taxon>
        <taxon>Dikarya</taxon>
        <taxon>Ascomycota</taxon>
        <taxon>Pezizomycotina</taxon>
        <taxon>Eurotiomycetes</taxon>
        <taxon>Eurotiomycetidae</taxon>
        <taxon>Onygenales</taxon>
        <taxon>Arthrodermataceae</taxon>
        <taxon>Trichophyton</taxon>
    </lineage>
</organism>
<keyword evidence="1" id="KW-0812">Transmembrane</keyword>
<keyword evidence="3" id="KW-1185">Reference proteome</keyword>
<dbReference type="Proteomes" id="UP000008383">
    <property type="component" value="Unassembled WGS sequence"/>
</dbReference>
<dbReference type="EMBL" id="ACYE01000345">
    <property type="protein sequence ID" value="EFE39187.1"/>
    <property type="molecule type" value="Genomic_DNA"/>
</dbReference>
<dbReference type="GeneID" id="9584562"/>
<evidence type="ECO:0000313" key="2">
    <source>
        <dbReference type="EMBL" id="EFE39187.1"/>
    </source>
</evidence>
<dbReference type="HOGENOM" id="CLU_2147692_0_0_1"/>
<keyword evidence="1" id="KW-1133">Transmembrane helix</keyword>